<dbReference type="GO" id="GO:0016020">
    <property type="term" value="C:membrane"/>
    <property type="evidence" value="ECO:0007669"/>
    <property type="project" value="TreeGrafter"/>
</dbReference>
<evidence type="ECO:0000256" key="1">
    <source>
        <dbReference type="SAM" id="MobiDB-lite"/>
    </source>
</evidence>
<comment type="caution">
    <text evidence="3">The sequence shown here is derived from an EMBL/GenBank/DDBJ whole genome shotgun (WGS) entry which is preliminary data.</text>
</comment>
<accession>A0A077MG25</accession>
<evidence type="ECO:0000313" key="4">
    <source>
        <dbReference type="Proteomes" id="UP000035720"/>
    </source>
</evidence>
<dbReference type="OrthoDB" id="5241618at2"/>
<reference evidence="3 4" key="1">
    <citation type="journal article" date="2013" name="ISME J.">
        <title>A metabolic model for members of the genus Tetrasphaera involved in enhanced biological phosphorus removal.</title>
        <authorList>
            <person name="Kristiansen R."/>
            <person name="Nguyen H.T.T."/>
            <person name="Saunders A.M."/>
            <person name="Nielsen J.L."/>
            <person name="Wimmer R."/>
            <person name="Le V.Q."/>
            <person name="McIlroy S.J."/>
            <person name="Petrovski S."/>
            <person name="Seviour R.J."/>
            <person name="Calteau A."/>
            <person name="Nielsen K.L."/>
            <person name="Nielsen P.H."/>
        </authorList>
    </citation>
    <scope>NUCLEOTIDE SEQUENCE [LARGE SCALE GENOMIC DNA]</scope>
    <source>
        <strain evidence="3 4">Ben 74</strain>
    </source>
</reference>
<dbReference type="CDD" id="cd07987">
    <property type="entry name" value="LPLAT_MGAT-like"/>
    <property type="match status" value="1"/>
</dbReference>
<evidence type="ECO:0000259" key="2">
    <source>
        <dbReference type="SMART" id="SM00563"/>
    </source>
</evidence>
<feature type="compositionally biased region" description="Low complexity" evidence="1">
    <location>
        <begin position="23"/>
        <end position="35"/>
    </location>
</feature>
<dbReference type="RefSeq" id="WP_084733699.1">
    <property type="nucleotide sequence ID" value="NZ_HF571038.1"/>
</dbReference>
<dbReference type="GO" id="GO:0016746">
    <property type="term" value="F:acyltransferase activity"/>
    <property type="evidence" value="ECO:0007669"/>
    <property type="project" value="InterPro"/>
</dbReference>
<feature type="domain" description="Phospholipid/glycerol acyltransferase" evidence="2">
    <location>
        <begin position="188"/>
        <end position="307"/>
    </location>
</feature>
<organism evidence="3 4">
    <name type="scientific">Nostocoides jenkinsii Ben 74</name>
    <dbReference type="NCBI Taxonomy" id="1193518"/>
    <lineage>
        <taxon>Bacteria</taxon>
        <taxon>Bacillati</taxon>
        <taxon>Actinomycetota</taxon>
        <taxon>Actinomycetes</taxon>
        <taxon>Micrococcales</taxon>
        <taxon>Intrasporangiaceae</taxon>
        <taxon>Nostocoides</taxon>
    </lineage>
</organism>
<proteinExistence type="predicted"/>
<dbReference type="SMART" id="SM00563">
    <property type="entry name" value="PlsC"/>
    <property type="match status" value="1"/>
</dbReference>
<evidence type="ECO:0000313" key="3">
    <source>
        <dbReference type="EMBL" id="CCI54262.1"/>
    </source>
</evidence>
<dbReference type="Proteomes" id="UP000035720">
    <property type="component" value="Unassembled WGS sequence"/>
</dbReference>
<dbReference type="PANTHER" id="PTHR22753">
    <property type="entry name" value="TRANSMEMBRANE PROTEIN 68"/>
    <property type="match status" value="1"/>
</dbReference>
<dbReference type="SUPFAM" id="SSF69593">
    <property type="entry name" value="Glycerol-3-phosphate (1)-acyltransferase"/>
    <property type="match status" value="1"/>
</dbReference>
<dbReference type="InterPro" id="IPR002123">
    <property type="entry name" value="Plipid/glycerol_acylTrfase"/>
</dbReference>
<gene>
    <name evidence="3" type="ORF">BN13_660017</name>
</gene>
<dbReference type="AlphaFoldDB" id="A0A077MG25"/>
<feature type="region of interest" description="Disordered" evidence="1">
    <location>
        <begin position="1"/>
        <end position="83"/>
    </location>
</feature>
<dbReference type="Pfam" id="PF01553">
    <property type="entry name" value="Acyltransferase"/>
    <property type="match status" value="1"/>
</dbReference>
<protein>
    <recommendedName>
        <fullName evidence="2">Phospholipid/glycerol acyltransferase domain-containing protein</fullName>
    </recommendedName>
</protein>
<dbReference type="EMBL" id="CAJC01000179">
    <property type="protein sequence ID" value="CCI54262.1"/>
    <property type="molecule type" value="Genomic_DNA"/>
</dbReference>
<dbReference type="STRING" id="1193518.BN13_660017"/>
<name>A0A077MG25_9MICO</name>
<dbReference type="PANTHER" id="PTHR22753:SF14">
    <property type="entry name" value="MONOACYLGLYCEROL_DIACYLGLYCEROL O-ACYLTRANSFERASE"/>
    <property type="match status" value="1"/>
</dbReference>
<sequence>MTPTADNSRRSKDQAKAASTTPGRRSSVAAGAARAAGERARRHTTPLLAAAPPAPEPPRAAKPRKPEKASPAATPPRETPRPQLQVIQGERGEGPDLAALEELAEAVAGAVRWVSDRLGLPTEQAQTKVAETLAFLRRRVTGDFTVDEFGYDPDYAEHVLYPLLRPLYRTWFRTEVLGIDNIPATGAALIVGNHSGTVAIDSLMTQLAIHDTHPQQRALRALGADLVFATPFLGDVARKGGSTLAANADAERLLNSGELVGVWPEGFKGVGKPFRDRYRLQRFGRGGFVATALRAGVPIIPCATVGAEETYPMLGNLAPAARSLGLPYLPITPTFPWLGPLGMVPLPSKWLIEFGPPIDTSALGPAAADDPAVVFDLTDRVRETIQQTLYSLLMQRRSVFW</sequence>
<keyword evidence="4" id="KW-1185">Reference proteome</keyword>